<accession>A0A5J4TRX4</accession>
<feature type="region of interest" description="Disordered" evidence="1">
    <location>
        <begin position="157"/>
        <end position="186"/>
    </location>
</feature>
<feature type="compositionally biased region" description="Low complexity" evidence="1">
    <location>
        <begin position="15"/>
        <end position="29"/>
    </location>
</feature>
<dbReference type="EMBL" id="SNRW01027257">
    <property type="protein sequence ID" value="KAA6360211.1"/>
    <property type="molecule type" value="Genomic_DNA"/>
</dbReference>
<name>A0A5J4TRX4_9EUKA</name>
<feature type="compositionally biased region" description="Polar residues" evidence="1">
    <location>
        <begin position="53"/>
        <end position="89"/>
    </location>
</feature>
<evidence type="ECO:0000313" key="3">
    <source>
        <dbReference type="Proteomes" id="UP000324800"/>
    </source>
</evidence>
<feature type="region of interest" description="Disordered" evidence="1">
    <location>
        <begin position="1"/>
        <end position="89"/>
    </location>
</feature>
<proteinExistence type="predicted"/>
<gene>
    <name evidence="2" type="ORF">EZS28_044261</name>
</gene>
<comment type="caution">
    <text evidence="2">The sequence shown here is derived from an EMBL/GenBank/DDBJ whole genome shotgun (WGS) entry which is preliminary data.</text>
</comment>
<organism evidence="2 3">
    <name type="scientific">Streblomastix strix</name>
    <dbReference type="NCBI Taxonomy" id="222440"/>
    <lineage>
        <taxon>Eukaryota</taxon>
        <taxon>Metamonada</taxon>
        <taxon>Preaxostyla</taxon>
        <taxon>Oxymonadida</taxon>
        <taxon>Streblomastigidae</taxon>
        <taxon>Streblomastix</taxon>
    </lineage>
</organism>
<reference evidence="2 3" key="1">
    <citation type="submission" date="2019-03" db="EMBL/GenBank/DDBJ databases">
        <title>Single cell metagenomics reveals metabolic interactions within the superorganism composed of flagellate Streblomastix strix and complex community of Bacteroidetes bacteria on its surface.</title>
        <authorList>
            <person name="Treitli S.C."/>
            <person name="Kolisko M."/>
            <person name="Husnik F."/>
            <person name="Keeling P."/>
            <person name="Hampl V."/>
        </authorList>
    </citation>
    <scope>NUCLEOTIDE SEQUENCE [LARGE SCALE GENOMIC DNA]</scope>
    <source>
        <strain evidence="2">ST1C</strain>
    </source>
</reference>
<dbReference type="AlphaFoldDB" id="A0A5J4TRX4"/>
<evidence type="ECO:0000256" key="1">
    <source>
        <dbReference type="SAM" id="MobiDB-lite"/>
    </source>
</evidence>
<dbReference type="Proteomes" id="UP000324800">
    <property type="component" value="Unassembled WGS sequence"/>
</dbReference>
<protein>
    <submittedName>
        <fullName evidence="2">Uncharacterized protein</fullName>
    </submittedName>
</protein>
<sequence>MEKERQIEFDKKQQAKNQQQFQPQQLQMGKDPEVNGNQIERHSELKKPISLIQPDQNTQANSNIDLNYISPQHNTPCKPSSTHPQQHLPSSSFKETLAILRTLSPGDPQGYKEREPEPKQPKLQQYAGLMGVIERFHEIMKPIIEEEKKKPQVMLPGQYKEHPNKDGPAFFYPPKNYRPTPIPRPKDLNLSQEQLMQFDVDVREGVVLFF</sequence>
<feature type="compositionally biased region" description="Basic and acidic residues" evidence="1">
    <location>
        <begin position="1"/>
        <end position="13"/>
    </location>
</feature>
<evidence type="ECO:0000313" key="2">
    <source>
        <dbReference type="EMBL" id="KAA6360211.1"/>
    </source>
</evidence>